<reference evidence="2" key="1">
    <citation type="journal article" date="2019" name="Int. J. Syst. Evol. Microbiol.">
        <title>The Global Catalogue of Microorganisms (GCM) 10K type strain sequencing project: providing services to taxonomists for standard genome sequencing and annotation.</title>
        <authorList>
            <consortium name="The Broad Institute Genomics Platform"/>
            <consortium name="The Broad Institute Genome Sequencing Center for Infectious Disease"/>
            <person name="Wu L."/>
            <person name="Ma J."/>
        </authorList>
    </citation>
    <scope>NUCLEOTIDE SEQUENCE [LARGE SCALE GENOMIC DNA]</scope>
    <source>
        <strain evidence="2">JCM 17214</strain>
    </source>
</reference>
<dbReference type="Proteomes" id="UP001499909">
    <property type="component" value="Unassembled WGS sequence"/>
</dbReference>
<protein>
    <recommendedName>
        <fullName evidence="3">Flagellar protein FlgN</fullName>
    </recommendedName>
</protein>
<evidence type="ECO:0008006" key="3">
    <source>
        <dbReference type="Google" id="ProtNLM"/>
    </source>
</evidence>
<keyword evidence="2" id="KW-1185">Reference proteome</keyword>
<comment type="caution">
    <text evidence="1">The sequence shown here is derived from an EMBL/GenBank/DDBJ whole genome shotgun (WGS) entry which is preliminary data.</text>
</comment>
<proteinExistence type="predicted"/>
<dbReference type="RefSeq" id="WP_345111132.1">
    <property type="nucleotide sequence ID" value="NZ_BAABDH010000018.1"/>
</dbReference>
<accession>A0ABP7MQQ2</accession>
<sequence>MALDLTLLTTRAECDEVLQDLEAELDTYQTRDSNLGYTDRQVVRSKAETAVLLTGVEAEIGMYTTMLATPGLSARLLKQNQSKLRRAIDRRDNLKDQGGARSGSARILAAIDAAQIDAQVAVLTDAQTQVTTHRATLAA</sequence>
<organism evidence="1 2">
    <name type="scientific">Hymenobacter algoricola</name>
    <dbReference type="NCBI Taxonomy" id="486267"/>
    <lineage>
        <taxon>Bacteria</taxon>
        <taxon>Pseudomonadati</taxon>
        <taxon>Bacteroidota</taxon>
        <taxon>Cytophagia</taxon>
        <taxon>Cytophagales</taxon>
        <taxon>Hymenobacteraceae</taxon>
        <taxon>Hymenobacter</taxon>
    </lineage>
</organism>
<gene>
    <name evidence="1" type="ORF">GCM10022406_10780</name>
</gene>
<dbReference type="EMBL" id="BAABDH010000018">
    <property type="protein sequence ID" value="GAA3926810.1"/>
    <property type="molecule type" value="Genomic_DNA"/>
</dbReference>
<name>A0ABP7MQQ2_9BACT</name>
<evidence type="ECO:0000313" key="2">
    <source>
        <dbReference type="Proteomes" id="UP001499909"/>
    </source>
</evidence>
<evidence type="ECO:0000313" key="1">
    <source>
        <dbReference type="EMBL" id="GAA3926810.1"/>
    </source>
</evidence>